<dbReference type="Proteomes" id="UP000681075">
    <property type="component" value="Unassembled WGS sequence"/>
</dbReference>
<evidence type="ECO:0008006" key="4">
    <source>
        <dbReference type="Google" id="ProtNLM"/>
    </source>
</evidence>
<evidence type="ECO:0000256" key="1">
    <source>
        <dbReference type="SAM" id="Phobius"/>
    </source>
</evidence>
<name>A0A8S8X875_9PROT</name>
<keyword evidence="1" id="KW-0472">Membrane</keyword>
<proteinExistence type="predicted"/>
<dbReference type="AlphaFoldDB" id="A0A8S8X875"/>
<accession>A0A8S8X875</accession>
<protein>
    <recommendedName>
        <fullName evidence="4">Anti-sigma factor</fullName>
    </recommendedName>
</protein>
<dbReference type="RefSeq" id="WP_420243157.1">
    <property type="nucleotide sequence ID" value="NZ_BOPV01000001.1"/>
</dbReference>
<dbReference type="EMBL" id="BOPV01000001">
    <property type="protein sequence ID" value="GIL40048.1"/>
    <property type="molecule type" value="Genomic_DNA"/>
</dbReference>
<keyword evidence="1" id="KW-0812">Transmembrane</keyword>
<feature type="transmembrane region" description="Helical" evidence="1">
    <location>
        <begin position="84"/>
        <end position="104"/>
    </location>
</feature>
<keyword evidence="1" id="KW-1133">Transmembrane helix</keyword>
<comment type="caution">
    <text evidence="2">The sequence shown here is derived from an EMBL/GenBank/DDBJ whole genome shotgun (WGS) entry which is preliminary data.</text>
</comment>
<organism evidence="2 3">
    <name type="scientific">Roseiterribacter gracilis</name>
    <dbReference type="NCBI Taxonomy" id="2812848"/>
    <lineage>
        <taxon>Bacteria</taxon>
        <taxon>Pseudomonadati</taxon>
        <taxon>Pseudomonadota</taxon>
        <taxon>Alphaproteobacteria</taxon>
        <taxon>Rhodospirillales</taxon>
        <taxon>Roseiterribacteraceae</taxon>
        <taxon>Roseiterribacter</taxon>
    </lineage>
</organism>
<reference evidence="2" key="1">
    <citation type="submission" date="2021-02" db="EMBL/GenBank/DDBJ databases">
        <title>Genome sequence of Rhodospirillales sp. strain TMPK1 isolated from soil.</title>
        <authorList>
            <person name="Nakai R."/>
            <person name="Kusada H."/>
            <person name="Tamaki H."/>
        </authorList>
    </citation>
    <scope>NUCLEOTIDE SEQUENCE</scope>
    <source>
        <strain evidence="2">TMPK1</strain>
    </source>
</reference>
<sequence>MKHHAAVTDIDLNAYLDCELDEARRAEIEALIESTPELAERVALYRADTARIARLHAPLQDLPIPPRLLEAVRRGTAPRPARRLAPVWAGLSAAAVLLLAVWIAPSLRTAPEPLVAEALAVRSGKTNPVREISAAQLASIDARDAVLQTALSLPVRVPDLERAGFELARMQLFDESTERKAVQLTYRDQKARSFTVYLRGPAGGDRFDLQQHANLQVCIWQNDSLGVVMLGGDMTAREMLRVATLTYGDLEF</sequence>
<gene>
    <name evidence="2" type="ORF">TMPK1_22850</name>
</gene>
<evidence type="ECO:0000313" key="3">
    <source>
        <dbReference type="Proteomes" id="UP000681075"/>
    </source>
</evidence>
<evidence type="ECO:0000313" key="2">
    <source>
        <dbReference type="EMBL" id="GIL40048.1"/>
    </source>
</evidence>
<keyword evidence="3" id="KW-1185">Reference proteome</keyword>